<dbReference type="PANTHER" id="PTHR43792">
    <property type="entry name" value="GNAT FAMILY, PUTATIVE (AFU_ORTHOLOGUE AFUA_3G00765)-RELATED-RELATED"/>
    <property type="match status" value="1"/>
</dbReference>
<organism evidence="2 3">
    <name type="scientific">Microtetraspora malaysiensis</name>
    <dbReference type="NCBI Taxonomy" id="161358"/>
    <lineage>
        <taxon>Bacteria</taxon>
        <taxon>Bacillati</taxon>
        <taxon>Actinomycetota</taxon>
        <taxon>Actinomycetes</taxon>
        <taxon>Streptosporangiales</taxon>
        <taxon>Streptosporangiaceae</taxon>
        <taxon>Microtetraspora</taxon>
    </lineage>
</organism>
<sequence>MLNPSYPIKTPRLLLRPFTMDDLDELYSFHSRPDVARYVYWDARTRDETRAALEKKIGYAVLSDDNDTLNMAVELRETGTLIGDISLFWRSREHRQGEIGFVFHPAYHGRGFATEASQELLRLAFADLDLHRVYGRCDNRNTASSRVMERLGMRREAHLVENEVFKGEWSDEVIYAMLRREWTPQA</sequence>
<feature type="domain" description="N-acetyltransferase" evidence="1">
    <location>
        <begin position="13"/>
        <end position="180"/>
    </location>
</feature>
<dbReference type="InterPro" id="IPR051531">
    <property type="entry name" value="N-acetyltransferase"/>
</dbReference>
<dbReference type="InterPro" id="IPR000182">
    <property type="entry name" value="GNAT_dom"/>
</dbReference>
<dbReference type="CDD" id="cd04301">
    <property type="entry name" value="NAT_SF"/>
    <property type="match status" value="1"/>
</dbReference>
<evidence type="ECO:0000313" key="3">
    <source>
        <dbReference type="Proteomes" id="UP001602013"/>
    </source>
</evidence>
<dbReference type="InterPro" id="IPR016181">
    <property type="entry name" value="Acyl_CoA_acyltransferase"/>
</dbReference>
<name>A0ABW6SI33_9ACTN</name>
<evidence type="ECO:0000259" key="1">
    <source>
        <dbReference type="PROSITE" id="PS51186"/>
    </source>
</evidence>
<protein>
    <submittedName>
        <fullName evidence="2">GNAT family N-acetyltransferase</fullName>
        <ecNumber evidence="2">2.3.-.-</ecNumber>
    </submittedName>
</protein>
<keyword evidence="2" id="KW-0012">Acyltransferase</keyword>
<keyword evidence="3" id="KW-1185">Reference proteome</keyword>
<dbReference type="PANTHER" id="PTHR43792:SF1">
    <property type="entry name" value="N-ACETYLTRANSFERASE DOMAIN-CONTAINING PROTEIN"/>
    <property type="match status" value="1"/>
</dbReference>
<accession>A0ABW6SI33</accession>
<gene>
    <name evidence="2" type="ORF">ACFYXI_03510</name>
</gene>
<dbReference type="RefSeq" id="WP_067128180.1">
    <property type="nucleotide sequence ID" value="NZ_BBYJ01000006.1"/>
</dbReference>
<comment type="caution">
    <text evidence="2">The sequence shown here is derived from an EMBL/GenBank/DDBJ whole genome shotgun (WGS) entry which is preliminary data.</text>
</comment>
<dbReference type="Pfam" id="PF13302">
    <property type="entry name" value="Acetyltransf_3"/>
    <property type="match status" value="1"/>
</dbReference>
<reference evidence="2 3" key="1">
    <citation type="submission" date="2024-10" db="EMBL/GenBank/DDBJ databases">
        <title>The Natural Products Discovery Center: Release of the First 8490 Sequenced Strains for Exploring Actinobacteria Biosynthetic Diversity.</title>
        <authorList>
            <person name="Kalkreuter E."/>
            <person name="Kautsar S.A."/>
            <person name="Yang D."/>
            <person name="Bader C.D."/>
            <person name="Teijaro C.N."/>
            <person name="Fluegel L."/>
            <person name="Davis C.M."/>
            <person name="Simpson J.R."/>
            <person name="Lauterbach L."/>
            <person name="Steele A.D."/>
            <person name="Gui C."/>
            <person name="Meng S."/>
            <person name="Li G."/>
            <person name="Viehrig K."/>
            <person name="Ye F."/>
            <person name="Su P."/>
            <person name="Kiefer A.F."/>
            <person name="Nichols A."/>
            <person name="Cepeda A.J."/>
            <person name="Yan W."/>
            <person name="Fan B."/>
            <person name="Jiang Y."/>
            <person name="Adhikari A."/>
            <person name="Zheng C.-J."/>
            <person name="Schuster L."/>
            <person name="Cowan T.M."/>
            <person name="Smanski M.J."/>
            <person name="Chevrette M.G."/>
            <person name="De Carvalho L.P.S."/>
            <person name="Shen B."/>
        </authorList>
    </citation>
    <scope>NUCLEOTIDE SEQUENCE [LARGE SCALE GENOMIC DNA]</scope>
    <source>
        <strain evidence="2 3">NPDC002173</strain>
    </source>
</reference>
<dbReference type="GO" id="GO:0016746">
    <property type="term" value="F:acyltransferase activity"/>
    <property type="evidence" value="ECO:0007669"/>
    <property type="project" value="UniProtKB-KW"/>
</dbReference>
<proteinExistence type="predicted"/>
<evidence type="ECO:0000313" key="2">
    <source>
        <dbReference type="EMBL" id="MFF3664639.1"/>
    </source>
</evidence>
<dbReference type="Proteomes" id="UP001602013">
    <property type="component" value="Unassembled WGS sequence"/>
</dbReference>
<dbReference type="Gene3D" id="3.40.630.30">
    <property type="match status" value="1"/>
</dbReference>
<dbReference type="SUPFAM" id="SSF55729">
    <property type="entry name" value="Acyl-CoA N-acyltransferases (Nat)"/>
    <property type="match status" value="1"/>
</dbReference>
<dbReference type="EMBL" id="JBIASD010000002">
    <property type="protein sequence ID" value="MFF3664639.1"/>
    <property type="molecule type" value="Genomic_DNA"/>
</dbReference>
<dbReference type="EC" id="2.3.-.-" evidence="2"/>
<keyword evidence="2" id="KW-0808">Transferase</keyword>
<dbReference type="PROSITE" id="PS51186">
    <property type="entry name" value="GNAT"/>
    <property type="match status" value="1"/>
</dbReference>